<dbReference type="EMBL" id="JBHUHP010000008">
    <property type="protein sequence ID" value="MFD2091499.1"/>
    <property type="molecule type" value="Genomic_DNA"/>
</dbReference>
<gene>
    <name evidence="7" type="ORF">ACFSHS_07900</name>
</gene>
<feature type="transmembrane region" description="Helical" evidence="5">
    <location>
        <begin position="147"/>
        <end position="166"/>
    </location>
</feature>
<organism evidence="7 8">
    <name type="scientific">Blastococcus deserti</name>
    <dbReference type="NCBI Taxonomy" id="2259033"/>
    <lineage>
        <taxon>Bacteria</taxon>
        <taxon>Bacillati</taxon>
        <taxon>Actinomycetota</taxon>
        <taxon>Actinomycetes</taxon>
        <taxon>Geodermatophilales</taxon>
        <taxon>Geodermatophilaceae</taxon>
        <taxon>Blastococcus</taxon>
    </lineage>
</organism>
<dbReference type="Proteomes" id="UP001597402">
    <property type="component" value="Unassembled WGS sequence"/>
</dbReference>
<comment type="subcellular location">
    <subcellularLocation>
        <location evidence="1">Cell membrane</location>
        <topology evidence="1">Multi-pass membrane protein</topology>
    </subcellularLocation>
</comment>
<evidence type="ECO:0000256" key="5">
    <source>
        <dbReference type="SAM" id="Phobius"/>
    </source>
</evidence>
<sequence length="418" mass="42878">MGSVDPGRSPRLLAGISVYWLSLSFLTDGLTTLVLPTDLERYAGESKATALGVLTFVGLSAAMVVQPLAGAVSDRIRGSVGRRGTIGLGLALTVPALALYGVGGFPAVAAGYVLTLCAASVSQAGQQGFIPDLVPHERRGLAAGLKGFMDLAGATLGFVLLGLALAAGGSRVGLVVIGSVLVIGYLLTVVLVQEPRVPLSEPSHRPRLRAVFRIDPREHRTFVLLVTARFLFLLGAYIVGRFFLFFVGDRLDLDPARAAEQAGALLGALTLATFLAAPAAGWLADRHGRVAVMTWGTLCGTAGPLLLLWAHSPWQILLFGSVMSLGTAFFTVANWASTADVVPGAEAGRFFGLANVGTMGAAAAAGLLGPLVDLGNRQQPGAGYGLALAASAVAALAALLVVRRIAAARGTAVDVPLG</sequence>
<feature type="transmembrane region" description="Helical" evidence="5">
    <location>
        <begin position="290"/>
        <end position="310"/>
    </location>
</feature>
<evidence type="ECO:0000256" key="1">
    <source>
        <dbReference type="ARBA" id="ARBA00004651"/>
    </source>
</evidence>
<dbReference type="InterPro" id="IPR011701">
    <property type="entry name" value="MFS"/>
</dbReference>
<feature type="transmembrane region" description="Helical" evidence="5">
    <location>
        <begin position="384"/>
        <end position="402"/>
    </location>
</feature>
<dbReference type="PANTHER" id="PTHR23528:SF1">
    <property type="entry name" value="MAJOR FACILITATOR SUPERFAMILY (MFS) PROFILE DOMAIN-CONTAINING PROTEIN"/>
    <property type="match status" value="1"/>
</dbReference>
<dbReference type="Pfam" id="PF07690">
    <property type="entry name" value="MFS_1"/>
    <property type="match status" value="2"/>
</dbReference>
<dbReference type="PROSITE" id="PS50850">
    <property type="entry name" value="MFS"/>
    <property type="match status" value="2"/>
</dbReference>
<keyword evidence="4 5" id="KW-0472">Membrane</keyword>
<feature type="transmembrane region" description="Helical" evidence="5">
    <location>
        <begin position="350"/>
        <end position="372"/>
    </location>
</feature>
<keyword evidence="8" id="KW-1185">Reference proteome</keyword>
<feature type="domain" description="Major facilitator superfamily (MFS) profile" evidence="6">
    <location>
        <begin position="1"/>
        <end position="196"/>
    </location>
</feature>
<feature type="transmembrane region" description="Helical" evidence="5">
    <location>
        <begin position="222"/>
        <end position="244"/>
    </location>
</feature>
<protein>
    <submittedName>
        <fullName evidence="7">MFS transporter</fullName>
    </submittedName>
</protein>
<accession>A0ABW4X9Q5</accession>
<dbReference type="InterPro" id="IPR036259">
    <property type="entry name" value="MFS_trans_sf"/>
</dbReference>
<dbReference type="Gene3D" id="1.20.1250.20">
    <property type="entry name" value="MFS general substrate transporter like domains"/>
    <property type="match status" value="2"/>
</dbReference>
<evidence type="ECO:0000256" key="4">
    <source>
        <dbReference type="ARBA" id="ARBA00023136"/>
    </source>
</evidence>
<evidence type="ECO:0000256" key="3">
    <source>
        <dbReference type="ARBA" id="ARBA00022989"/>
    </source>
</evidence>
<feature type="transmembrane region" description="Helical" evidence="5">
    <location>
        <begin position="264"/>
        <end position="283"/>
    </location>
</feature>
<evidence type="ECO:0000313" key="7">
    <source>
        <dbReference type="EMBL" id="MFD2091499.1"/>
    </source>
</evidence>
<feature type="domain" description="Major facilitator superfamily (MFS) profile" evidence="6">
    <location>
        <begin position="221"/>
        <end position="418"/>
    </location>
</feature>
<evidence type="ECO:0000313" key="8">
    <source>
        <dbReference type="Proteomes" id="UP001597402"/>
    </source>
</evidence>
<feature type="transmembrane region" description="Helical" evidence="5">
    <location>
        <begin position="84"/>
        <end position="103"/>
    </location>
</feature>
<proteinExistence type="predicted"/>
<comment type="caution">
    <text evidence="7">The sequence shown here is derived from an EMBL/GenBank/DDBJ whole genome shotgun (WGS) entry which is preliminary data.</text>
</comment>
<dbReference type="PANTHER" id="PTHR23528">
    <property type="match status" value="1"/>
</dbReference>
<dbReference type="SUPFAM" id="SSF103473">
    <property type="entry name" value="MFS general substrate transporter"/>
    <property type="match status" value="1"/>
</dbReference>
<feature type="transmembrane region" description="Helical" evidence="5">
    <location>
        <begin position="48"/>
        <end position="72"/>
    </location>
</feature>
<feature type="transmembrane region" description="Helical" evidence="5">
    <location>
        <begin position="316"/>
        <end position="338"/>
    </location>
</feature>
<dbReference type="InterPro" id="IPR020846">
    <property type="entry name" value="MFS_dom"/>
</dbReference>
<dbReference type="RefSeq" id="WP_376873840.1">
    <property type="nucleotide sequence ID" value="NZ_JBHUHP010000008.1"/>
</dbReference>
<feature type="transmembrane region" description="Helical" evidence="5">
    <location>
        <begin position="12"/>
        <end position="36"/>
    </location>
</feature>
<evidence type="ECO:0000256" key="2">
    <source>
        <dbReference type="ARBA" id="ARBA00022692"/>
    </source>
</evidence>
<keyword evidence="3 5" id="KW-1133">Transmembrane helix</keyword>
<keyword evidence="2 5" id="KW-0812">Transmembrane</keyword>
<evidence type="ECO:0000259" key="6">
    <source>
        <dbReference type="PROSITE" id="PS50850"/>
    </source>
</evidence>
<name>A0ABW4X9Q5_9ACTN</name>
<reference evidence="8" key="1">
    <citation type="journal article" date="2019" name="Int. J. Syst. Evol. Microbiol.">
        <title>The Global Catalogue of Microorganisms (GCM) 10K type strain sequencing project: providing services to taxonomists for standard genome sequencing and annotation.</title>
        <authorList>
            <consortium name="The Broad Institute Genomics Platform"/>
            <consortium name="The Broad Institute Genome Sequencing Center for Infectious Disease"/>
            <person name="Wu L."/>
            <person name="Ma J."/>
        </authorList>
    </citation>
    <scope>NUCLEOTIDE SEQUENCE [LARGE SCALE GENOMIC DNA]</scope>
    <source>
        <strain evidence="8">JCM 3338</strain>
    </source>
</reference>